<feature type="compositionally biased region" description="Basic residues" evidence="1">
    <location>
        <begin position="684"/>
        <end position="700"/>
    </location>
</feature>
<feature type="compositionally biased region" description="Basic and acidic residues" evidence="1">
    <location>
        <begin position="572"/>
        <end position="582"/>
    </location>
</feature>
<dbReference type="EMBL" id="ML119708">
    <property type="protein sequence ID" value="RPA78673.1"/>
    <property type="molecule type" value="Genomic_DNA"/>
</dbReference>
<gene>
    <name evidence="2" type="ORF">BJ508DRAFT_309006</name>
</gene>
<feature type="compositionally biased region" description="Acidic residues" evidence="1">
    <location>
        <begin position="510"/>
        <end position="519"/>
    </location>
</feature>
<feature type="compositionally biased region" description="Pro residues" evidence="1">
    <location>
        <begin position="279"/>
        <end position="294"/>
    </location>
</feature>
<feature type="compositionally biased region" description="Basic and acidic residues" evidence="1">
    <location>
        <begin position="213"/>
        <end position="228"/>
    </location>
</feature>
<proteinExistence type="predicted"/>
<feature type="region of interest" description="Disordered" evidence="1">
    <location>
        <begin position="1"/>
        <end position="326"/>
    </location>
</feature>
<evidence type="ECO:0000313" key="3">
    <source>
        <dbReference type="Proteomes" id="UP000275078"/>
    </source>
</evidence>
<name>A0A3N4HXV3_ASCIM</name>
<dbReference type="PANTHER" id="PTHR48125:SF12">
    <property type="entry name" value="AT HOOK TRANSCRIPTION FACTOR FAMILY-RELATED"/>
    <property type="match status" value="1"/>
</dbReference>
<feature type="compositionally biased region" description="Polar residues" evidence="1">
    <location>
        <begin position="10"/>
        <end position="28"/>
    </location>
</feature>
<feature type="compositionally biased region" description="Basic and acidic residues" evidence="1">
    <location>
        <begin position="108"/>
        <end position="121"/>
    </location>
</feature>
<feature type="compositionally biased region" description="Polar residues" evidence="1">
    <location>
        <begin position="307"/>
        <end position="321"/>
    </location>
</feature>
<reference evidence="2 3" key="1">
    <citation type="journal article" date="2018" name="Nat. Ecol. Evol.">
        <title>Pezizomycetes genomes reveal the molecular basis of ectomycorrhizal truffle lifestyle.</title>
        <authorList>
            <person name="Murat C."/>
            <person name="Payen T."/>
            <person name="Noel B."/>
            <person name="Kuo A."/>
            <person name="Morin E."/>
            <person name="Chen J."/>
            <person name="Kohler A."/>
            <person name="Krizsan K."/>
            <person name="Balestrini R."/>
            <person name="Da Silva C."/>
            <person name="Montanini B."/>
            <person name="Hainaut M."/>
            <person name="Levati E."/>
            <person name="Barry K.W."/>
            <person name="Belfiori B."/>
            <person name="Cichocki N."/>
            <person name="Clum A."/>
            <person name="Dockter R.B."/>
            <person name="Fauchery L."/>
            <person name="Guy J."/>
            <person name="Iotti M."/>
            <person name="Le Tacon F."/>
            <person name="Lindquist E.A."/>
            <person name="Lipzen A."/>
            <person name="Malagnac F."/>
            <person name="Mello A."/>
            <person name="Molinier V."/>
            <person name="Miyauchi S."/>
            <person name="Poulain J."/>
            <person name="Riccioni C."/>
            <person name="Rubini A."/>
            <person name="Sitrit Y."/>
            <person name="Splivallo R."/>
            <person name="Traeger S."/>
            <person name="Wang M."/>
            <person name="Zifcakova L."/>
            <person name="Wipf D."/>
            <person name="Zambonelli A."/>
            <person name="Paolocci F."/>
            <person name="Nowrousian M."/>
            <person name="Ottonello S."/>
            <person name="Baldrian P."/>
            <person name="Spatafora J.W."/>
            <person name="Henrissat B."/>
            <person name="Nagy L.G."/>
            <person name="Aury J.M."/>
            <person name="Wincker P."/>
            <person name="Grigoriev I.V."/>
            <person name="Bonfante P."/>
            <person name="Martin F.M."/>
        </authorList>
    </citation>
    <scope>NUCLEOTIDE SEQUENCE [LARGE SCALE GENOMIC DNA]</scope>
    <source>
        <strain evidence="2 3">RN42</strain>
    </source>
</reference>
<organism evidence="2 3">
    <name type="scientific">Ascobolus immersus RN42</name>
    <dbReference type="NCBI Taxonomy" id="1160509"/>
    <lineage>
        <taxon>Eukaryota</taxon>
        <taxon>Fungi</taxon>
        <taxon>Dikarya</taxon>
        <taxon>Ascomycota</taxon>
        <taxon>Pezizomycotina</taxon>
        <taxon>Pezizomycetes</taxon>
        <taxon>Pezizales</taxon>
        <taxon>Ascobolaceae</taxon>
        <taxon>Ascobolus</taxon>
    </lineage>
</organism>
<feature type="compositionally biased region" description="Low complexity" evidence="1">
    <location>
        <begin position="295"/>
        <end position="306"/>
    </location>
</feature>
<feature type="compositionally biased region" description="Polar residues" evidence="1">
    <location>
        <begin position="63"/>
        <end position="73"/>
    </location>
</feature>
<protein>
    <submittedName>
        <fullName evidence="2">Uncharacterized protein</fullName>
    </submittedName>
</protein>
<evidence type="ECO:0000256" key="1">
    <source>
        <dbReference type="SAM" id="MobiDB-lite"/>
    </source>
</evidence>
<feature type="compositionally biased region" description="Basic and acidic residues" evidence="1">
    <location>
        <begin position="636"/>
        <end position="671"/>
    </location>
</feature>
<dbReference type="Proteomes" id="UP000275078">
    <property type="component" value="Unassembled WGS sequence"/>
</dbReference>
<feature type="compositionally biased region" description="Polar residues" evidence="1">
    <location>
        <begin position="83"/>
        <end position="92"/>
    </location>
</feature>
<evidence type="ECO:0000313" key="2">
    <source>
        <dbReference type="EMBL" id="RPA78673.1"/>
    </source>
</evidence>
<accession>A0A3N4HXV3</accession>
<feature type="compositionally biased region" description="Basic and acidic residues" evidence="1">
    <location>
        <begin position="161"/>
        <end position="187"/>
    </location>
</feature>
<keyword evidence="3" id="KW-1185">Reference proteome</keyword>
<feature type="region of interest" description="Disordered" evidence="1">
    <location>
        <begin position="468"/>
        <end position="588"/>
    </location>
</feature>
<feature type="compositionally biased region" description="Polar residues" evidence="1">
    <location>
        <begin position="192"/>
        <end position="208"/>
    </location>
</feature>
<feature type="region of interest" description="Disordered" evidence="1">
    <location>
        <begin position="635"/>
        <end position="700"/>
    </location>
</feature>
<sequence>MLGSLRRKQTPSQVQPNGRSTSAEPASNETERRRPFSSPVTAVKSTENDETELRGGDDEHDATTGQRPKSASSAGKGAHRLSMQLNNGNLNRITEEASSKRPGTSGSARREPARHPNRISEEQDQDLSRVPIMNGRTSFQEEDEHPANPTQAWRAAAARVAAKESNGELRRLRADSNEDSIAKDRQAALESLTGSLDTRPTSNGSATVNGHIGTDDIHTSPTGSKRESSVFGGVYKLDTRPVTPRGDEHSTSPKPRSPASPSKTAFPRGHDGFDLSAAPPIPPLPTTAPPPPPAAALYSSSVASSSQETLSHYVTPKSSFYNERGTRDDDYAPAHFDNGTQDLSNGYGNAGVLGAVQNTFNMFARGIMPGKYPGSQATSAAISQKSSTETLRNLAAGQADIDKPAFKFPAGATAPPLTGHGKVANWREIVAEEVKRVGGHVDDVDSDNDDLISLAGNSIYETADEYMSDDGSDDGSVMGIPTPRNNVRFAAEDGQAFPTFEVEQQKWENDSDADSDDTIGDVKTTPRTTVPPRAPSPPRSAETPSPVEEEEEEEVVPAPPTPVRHSPPSSPKEPKPILKRPESAGVGLERTISIASSISRKSSSSSVKSVDSYKRVIEPVADTKHTLSFAALRSKPAADRISKDADPSAARRDLEMDRNAKDKGNALRVDKNASAVSVGTGTGGKKKGFWGKLMRRREKA</sequence>
<feature type="compositionally biased region" description="Low complexity" evidence="1">
    <location>
        <begin position="252"/>
        <end position="265"/>
    </location>
</feature>
<dbReference type="AlphaFoldDB" id="A0A3N4HXV3"/>
<dbReference type="PANTHER" id="PTHR48125">
    <property type="entry name" value="LP07818P1"/>
    <property type="match status" value="1"/>
</dbReference>